<keyword evidence="1" id="KW-1133">Transmembrane helix</keyword>
<dbReference type="Proteomes" id="UP001286456">
    <property type="component" value="Unassembled WGS sequence"/>
</dbReference>
<accession>A0AAE0MGT6</accession>
<dbReference type="EMBL" id="JAUEPO010000002">
    <property type="protein sequence ID" value="KAK3331685.1"/>
    <property type="molecule type" value="Genomic_DNA"/>
</dbReference>
<reference evidence="2" key="2">
    <citation type="submission" date="2023-06" db="EMBL/GenBank/DDBJ databases">
        <authorList>
            <consortium name="Lawrence Berkeley National Laboratory"/>
            <person name="Haridas S."/>
            <person name="Hensen N."/>
            <person name="Bonometti L."/>
            <person name="Westerberg I."/>
            <person name="Brannstrom I.O."/>
            <person name="Guillou S."/>
            <person name="Cros-Aarteil S."/>
            <person name="Calhoun S."/>
            <person name="Kuo A."/>
            <person name="Mondo S."/>
            <person name="Pangilinan J."/>
            <person name="Riley R."/>
            <person name="Labutti K."/>
            <person name="Andreopoulos B."/>
            <person name="Lipzen A."/>
            <person name="Chen C."/>
            <person name="Yanf M."/>
            <person name="Daum C."/>
            <person name="Ng V."/>
            <person name="Clum A."/>
            <person name="Steindorff A."/>
            <person name="Ohm R."/>
            <person name="Martin F."/>
            <person name="Silar P."/>
            <person name="Natvig D."/>
            <person name="Lalanne C."/>
            <person name="Gautier V."/>
            <person name="Ament-Velasquez S.L."/>
            <person name="Kruys A."/>
            <person name="Hutchinson M.I."/>
            <person name="Powell A.J."/>
            <person name="Barry K."/>
            <person name="Miller A.N."/>
            <person name="Grigoriev I.V."/>
            <person name="Debuchy R."/>
            <person name="Gladieux P."/>
            <person name="Thoren M.H."/>
            <person name="Johannesson H."/>
        </authorList>
    </citation>
    <scope>NUCLEOTIDE SEQUENCE</scope>
    <source>
        <strain evidence="2">SMH4131-1</strain>
    </source>
</reference>
<keyword evidence="1" id="KW-0472">Membrane</keyword>
<organism evidence="2 3">
    <name type="scientific">Cercophora scortea</name>
    <dbReference type="NCBI Taxonomy" id="314031"/>
    <lineage>
        <taxon>Eukaryota</taxon>
        <taxon>Fungi</taxon>
        <taxon>Dikarya</taxon>
        <taxon>Ascomycota</taxon>
        <taxon>Pezizomycotina</taxon>
        <taxon>Sordariomycetes</taxon>
        <taxon>Sordariomycetidae</taxon>
        <taxon>Sordariales</taxon>
        <taxon>Lasiosphaeriaceae</taxon>
        <taxon>Cercophora</taxon>
    </lineage>
</organism>
<evidence type="ECO:0000313" key="3">
    <source>
        <dbReference type="Proteomes" id="UP001286456"/>
    </source>
</evidence>
<name>A0AAE0MGT6_9PEZI</name>
<keyword evidence="1" id="KW-0812">Transmembrane</keyword>
<evidence type="ECO:0000313" key="2">
    <source>
        <dbReference type="EMBL" id="KAK3331685.1"/>
    </source>
</evidence>
<keyword evidence="3" id="KW-1185">Reference proteome</keyword>
<feature type="transmembrane region" description="Helical" evidence="1">
    <location>
        <begin position="107"/>
        <end position="128"/>
    </location>
</feature>
<reference evidence="2" key="1">
    <citation type="journal article" date="2023" name="Mol. Phylogenet. Evol.">
        <title>Genome-scale phylogeny and comparative genomics of the fungal order Sordariales.</title>
        <authorList>
            <person name="Hensen N."/>
            <person name="Bonometti L."/>
            <person name="Westerberg I."/>
            <person name="Brannstrom I.O."/>
            <person name="Guillou S."/>
            <person name="Cros-Aarteil S."/>
            <person name="Calhoun S."/>
            <person name="Haridas S."/>
            <person name="Kuo A."/>
            <person name="Mondo S."/>
            <person name="Pangilinan J."/>
            <person name="Riley R."/>
            <person name="LaButti K."/>
            <person name="Andreopoulos B."/>
            <person name="Lipzen A."/>
            <person name="Chen C."/>
            <person name="Yan M."/>
            <person name="Daum C."/>
            <person name="Ng V."/>
            <person name="Clum A."/>
            <person name="Steindorff A."/>
            <person name="Ohm R.A."/>
            <person name="Martin F."/>
            <person name="Silar P."/>
            <person name="Natvig D.O."/>
            <person name="Lalanne C."/>
            <person name="Gautier V."/>
            <person name="Ament-Velasquez S.L."/>
            <person name="Kruys A."/>
            <person name="Hutchinson M.I."/>
            <person name="Powell A.J."/>
            <person name="Barry K."/>
            <person name="Miller A.N."/>
            <person name="Grigoriev I.V."/>
            <person name="Debuchy R."/>
            <person name="Gladieux P."/>
            <person name="Hiltunen Thoren M."/>
            <person name="Johannesson H."/>
        </authorList>
    </citation>
    <scope>NUCLEOTIDE SEQUENCE</scope>
    <source>
        <strain evidence="2">SMH4131-1</strain>
    </source>
</reference>
<comment type="caution">
    <text evidence="2">The sequence shown here is derived from an EMBL/GenBank/DDBJ whole genome shotgun (WGS) entry which is preliminary data.</text>
</comment>
<proteinExistence type="predicted"/>
<gene>
    <name evidence="2" type="ORF">B0T19DRAFT_85338</name>
</gene>
<protein>
    <submittedName>
        <fullName evidence="2">Uncharacterized protein</fullName>
    </submittedName>
</protein>
<sequence>MPCLGKSSHGTAAMGLLCKATTTRMPMPRQTSRVLITRAALRCVGSIRQPEKYQRSEPLFLFPAQRFCCYFPRFWRRSLVSVGGGVGDETCLTEMHLKDQRPHNGRWWMRLTHVVAVAFCFVVIVSRAGVVGAGPLSMQCTAPRETQPCQVPVLRSVHQ</sequence>
<evidence type="ECO:0000256" key="1">
    <source>
        <dbReference type="SAM" id="Phobius"/>
    </source>
</evidence>
<dbReference type="AlphaFoldDB" id="A0AAE0MGT6"/>